<protein>
    <submittedName>
        <fullName evidence="2">Uncharacterized protein</fullName>
    </submittedName>
</protein>
<organism evidence="2">
    <name type="scientific">Florenciella parvula</name>
    <dbReference type="NCBI Taxonomy" id="236787"/>
    <lineage>
        <taxon>Eukaryota</taxon>
        <taxon>Sar</taxon>
        <taxon>Stramenopiles</taxon>
        <taxon>Ochrophyta</taxon>
        <taxon>Dictyochophyceae</taxon>
        <taxon>Florenciellales</taxon>
        <taxon>Florenciella</taxon>
    </lineage>
</organism>
<sequence>MPLTKEQEATIQRHRKEFHQLLLEDQSKAKSSKATKAKSSTMPTAKRLKRDTVATQRDMVATHFSRKTKSTKLGSQVWWESDRYPGRKFTKKSEVVDLTRTEMNLHTHS</sequence>
<evidence type="ECO:0000256" key="1">
    <source>
        <dbReference type="SAM" id="MobiDB-lite"/>
    </source>
</evidence>
<proteinExistence type="predicted"/>
<dbReference type="AlphaFoldDB" id="A0A7S2BTE0"/>
<reference evidence="2" key="1">
    <citation type="submission" date="2021-01" db="EMBL/GenBank/DDBJ databases">
        <authorList>
            <person name="Corre E."/>
            <person name="Pelletier E."/>
            <person name="Niang G."/>
            <person name="Scheremetjew M."/>
            <person name="Finn R."/>
            <person name="Kale V."/>
            <person name="Holt S."/>
            <person name="Cochrane G."/>
            <person name="Meng A."/>
            <person name="Brown T."/>
            <person name="Cohen L."/>
        </authorList>
    </citation>
    <scope>NUCLEOTIDE SEQUENCE</scope>
    <source>
        <strain evidence="2">RCC1693</strain>
    </source>
</reference>
<name>A0A7S2BTE0_9STRA</name>
<gene>
    <name evidence="2" type="ORF">FPAR1323_LOCUS6242</name>
</gene>
<dbReference type="EMBL" id="HBGT01011386">
    <property type="protein sequence ID" value="CAD9406132.1"/>
    <property type="molecule type" value="Transcribed_RNA"/>
</dbReference>
<feature type="region of interest" description="Disordered" evidence="1">
    <location>
        <begin position="23"/>
        <end position="47"/>
    </location>
</feature>
<accession>A0A7S2BTE0</accession>
<evidence type="ECO:0000313" key="2">
    <source>
        <dbReference type="EMBL" id="CAD9406132.1"/>
    </source>
</evidence>